<sequence length="104" mass="12272">MKEYDGHKKGENHRGGGHKGRRHHSGAQTFRRGRALEFLDRLHVKRTTLKQQLEAPEFLEIRQVVLGELKAIELTIEEYTRHFELNENAKLTQHNTYINEENKI</sequence>
<feature type="region of interest" description="Disordered" evidence="1">
    <location>
        <begin position="1"/>
        <end position="32"/>
    </location>
</feature>
<reference evidence="3" key="1">
    <citation type="journal article" date="2019" name="Int. J. Syst. Evol. Microbiol.">
        <title>The Global Catalogue of Microorganisms (GCM) 10K type strain sequencing project: providing services to taxonomists for standard genome sequencing and annotation.</title>
        <authorList>
            <consortium name="The Broad Institute Genomics Platform"/>
            <consortium name="The Broad Institute Genome Sequencing Center for Infectious Disease"/>
            <person name="Wu L."/>
            <person name="Ma J."/>
        </authorList>
    </citation>
    <scope>NUCLEOTIDE SEQUENCE [LARGE SCALE GENOMIC DNA]</scope>
    <source>
        <strain evidence="3">CGMCC 1.15474</strain>
    </source>
</reference>
<dbReference type="EMBL" id="JBHUIK010000005">
    <property type="protein sequence ID" value="MFD2216071.1"/>
    <property type="molecule type" value="Genomic_DNA"/>
</dbReference>
<keyword evidence="3" id="KW-1185">Reference proteome</keyword>
<gene>
    <name evidence="2" type="ORF">ACFSKK_20490</name>
</gene>
<feature type="compositionally biased region" description="Basic and acidic residues" evidence="1">
    <location>
        <begin position="1"/>
        <end position="14"/>
    </location>
</feature>
<protein>
    <submittedName>
        <fullName evidence="2">Uncharacterized protein</fullName>
    </submittedName>
</protein>
<feature type="compositionally biased region" description="Basic residues" evidence="1">
    <location>
        <begin position="15"/>
        <end position="25"/>
    </location>
</feature>
<accession>A0ABW5C4T4</accession>
<proteinExistence type="predicted"/>
<evidence type="ECO:0000313" key="3">
    <source>
        <dbReference type="Proteomes" id="UP001597318"/>
    </source>
</evidence>
<dbReference type="RefSeq" id="WP_247345962.1">
    <property type="nucleotide sequence ID" value="NZ_CP095550.1"/>
</dbReference>
<name>A0ABW5C4T4_9BACI</name>
<organism evidence="2 3">
    <name type="scientific">Metabacillus endolithicus</name>
    <dbReference type="NCBI Taxonomy" id="1535204"/>
    <lineage>
        <taxon>Bacteria</taxon>
        <taxon>Bacillati</taxon>
        <taxon>Bacillota</taxon>
        <taxon>Bacilli</taxon>
        <taxon>Bacillales</taxon>
        <taxon>Bacillaceae</taxon>
        <taxon>Metabacillus</taxon>
    </lineage>
</organism>
<comment type="caution">
    <text evidence="2">The sequence shown here is derived from an EMBL/GenBank/DDBJ whole genome shotgun (WGS) entry which is preliminary data.</text>
</comment>
<dbReference type="Proteomes" id="UP001597318">
    <property type="component" value="Unassembled WGS sequence"/>
</dbReference>
<evidence type="ECO:0000256" key="1">
    <source>
        <dbReference type="SAM" id="MobiDB-lite"/>
    </source>
</evidence>
<evidence type="ECO:0000313" key="2">
    <source>
        <dbReference type="EMBL" id="MFD2216071.1"/>
    </source>
</evidence>